<accession>A0A0A2BAP6</accession>
<comment type="caution">
    <text evidence="1">The sequence shown here is derived from an EMBL/GenBank/DDBJ whole genome shotgun (WGS) entry which is preliminary data.</text>
</comment>
<evidence type="ECO:0000313" key="2">
    <source>
        <dbReference type="Proteomes" id="UP000030345"/>
    </source>
</evidence>
<reference evidence="2" key="1">
    <citation type="journal article" date="2014" name="Sci. Data">
        <title>Genomes of diverse isolates of the marine cyanobacterium Prochlorococcus.</title>
        <authorList>
            <person name="Biller S."/>
            <person name="Berube P."/>
            <person name="Thompson J."/>
            <person name="Kelly L."/>
            <person name="Roggensack S."/>
            <person name="Awad L."/>
            <person name="Roache-Johnson K."/>
            <person name="Ding H."/>
            <person name="Giovannoni S.J."/>
            <person name="Moore L.R."/>
            <person name="Chisholm S.W."/>
        </authorList>
    </citation>
    <scope>NUCLEOTIDE SEQUENCE [LARGE SCALE GENOMIC DNA]</scope>
    <source>
        <strain evidence="2">SB</strain>
    </source>
</reference>
<name>A0A0A2BAP6_PROMR</name>
<organism evidence="1 2">
    <name type="scientific">Prochlorococcus marinus str. SB</name>
    <dbReference type="NCBI Taxonomy" id="59926"/>
    <lineage>
        <taxon>Bacteria</taxon>
        <taxon>Bacillati</taxon>
        <taxon>Cyanobacteriota</taxon>
        <taxon>Cyanophyceae</taxon>
        <taxon>Synechococcales</taxon>
        <taxon>Prochlorococcaceae</taxon>
        <taxon>Prochlorococcus</taxon>
    </lineage>
</organism>
<sequence length="42" mass="4767">MRKITVPVAVALVLVNVQIVKNVHLAKIINPLNQINNKFKFQ</sequence>
<proteinExistence type="predicted"/>
<dbReference type="AlphaFoldDB" id="A0A0A2BAP6"/>
<protein>
    <submittedName>
        <fullName evidence="1">Uncharacterized protein</fullName>
    </submittedName>
</protein>
<gene>
    <name evidence="1" type="ORF">EV02_0440</name>
</gene>
<dbReference type="Proteomes" id="UP000030345">
    <property type="component" value="Unassembled WGS sequence"/>
</dbReference>
<dbReference type="EMBL" id="JNAS01000001">
    <property type="protein sequence ID" value="KGG09850.1"/>
    <property type="molecule type" value="Genomic_DNA"/>
</dbReference>
<evidence type="ECO:0000313" key="1">
    <source>
        <dbReference type="EMBL" id="KGG09850.1"/>
    </source>
</evidence>